<feature type="compositionally biased region" description="Low complexity" evidence="12">
    <location>
        <begin position="267"/>
        <end position="276"/>
    </location>
</feature>
<evidence type="ECO:0000256" key="12">
    <source>
        <dbReference type="SAM" id="MobiDB-lite"/>
    </source>
</evidence>
<organism evidence="15 16">
    <name type="scientific">Micromonospora inositola</name>
    <dbReference type="NCBI Taxonomy" id="47865"/>
    <lineage>
        <taxon>Bacteria</taxon>
        <taxon>Bacillati</taxon>
        <taxon>Actinomycetota</taxon>
        <taxon>Actinomycetes</taxon>
        <taxon>Micromonosporales</taxon>
        <taxon>Micromonosporaceae</taxon>
        <taxon>Micromonospora</taxon>
    </lineage>
</organism>
<feature type="transmembrane region" description="Helical" evidence="13">
    <location>
        <begin position="304"/>
        <end position="324"/>
    </location>
</feature>
<evidence type="ECO:0000256" key="5">
    <source>
        <dbReference type="ARBA" id="ARBA00022912"/>
    </source>
</evidence>
<dbReference type="AlphaFoldDB" id="A0A1C5HTJ6"/>
<keyword evidence="3" id="KW-0479">Metal-binding</keyword>
<keyword evidence="13" id="KW-0472">Membrane</keyword>
<evidence type="ECO:0000256" key="6">
    <source>
        <dbReference type="ARBA" id="ARBA00023211"/>
    </source>
</evidence>
<gene>
    <name evidence="15" type="ORF">GA0070613_1804</name>
</gene>
<comment type="catalytic activity">
    <reaction evidence="7">
        <text>O-phospho-L-seryl-[protein] + H2O = L-seryl-[protein] + phosphate</text>
        <dbReference type="Rhea" id="RHEA:20629"/>
        <dbReference type="Rhea" id="RHEA-COMP:9863"/>
        <dbReference type="Rhea" id="RHEA-COMP:11604"/>
        <dbReference type="ChEBI" id="CHEBI:15377"/>
        <dbReference type="ChEBI" id="CHEBI:29999"/>
        <dbReference type="ChEBI" id="CHEBI:43474"/>
        <dbReference type="ChEBI" id="CHEBI:83421"/>
        <dbReference type="EC" id="3.1.3.16"/>
    </reaction>
</comment>
<dbReference type="GO" id="GO:0004722">
    <property type="term" value="F:protein serine/threonine phosphatase activity"/>
    <property type="evidence" value="ECO:0007669"/>
    <property type="project" value="UniProtKB-EC"/>
</dbReference>
<feature type="compositionally biased region" description="Low complexity" evidence="12">
    <location>
        <begin position="414"/>
        <end position="447"/>
    </location>
</feature>
<evidence type="ECO:0000256" key="1">
    <source>
        <dbReference type="ARBA" id="ARBA00001936"/>
    </source>
</evidence>
<keyword evidence="4" id="KW-0378">Hydrolase</keyword>
<keyword evidence="5" id="KW-0904">Protein phosphatase</keyword>
<evidence type="ECO:0000259" key="14">
    <source>
        <dbReference type="PROSITE" id="PS51746"/>
    </source>
</evidence>
<evidence type="ECO:0000256" key="2">
    <source>
        <dbReference type="ARBA" id="ARBA00013081"/>
    </source>
</evidence>
<feature type="compositionally biased region" description="Basic and acidic residues" evidence="12">
    <location>
        <begin position="286"/>
        <end position="295"/>
    </location>
</feature>
<dbReference type="OrthoDB" id="9801841at2"/>
<keyword evidence="13" id="KW-1133">Transmembrane helix</keyword>
<dbReference type="SMART" id="SM00331">
    <property type="entry name" value="PP2C_SIG"/>
    <property type="match status" value="1"/>
</dbReference>
<dbReference type="SUPFAM" id="SSF81606">
    <property type="entry name" value="PP2C-like"/>
    <property type="match status" value="1"/>
</dbReference>
<dbReference type="InterPro" id="IPR036457">
    <property type="entry name" value="PPM-type-like_dom_sf"/>
</dbReference>
<dbReference type="SMART" id="SM00332">
    <property type="entry name" value="PP2Cc"/>
    <property type="match status" value="1"/>
</dbReference>
<proteinExistence type="predicted"/>
<dbReference type="EMBL" id="LT607754">
    <property type="protein sequence ID" value="SCG49356.1"/>
    <property type="molecule type" value="Genomic_DNA"/>
</dbReference>
<keyword evidence="13" id="KW-0812">Transmembrane</keyword>
<evidence type="ECO:0000256" key="13">
    <source>
        <dbReference type="SAM" id="Phobius"/>
    </source>
</evidence>
<dbReference type="EC" id="3.1.3.16" evidence="2"/>
<dbReference type="Pfam" id="PF13672">
    <property type="entry name" value="PP2C_2"/>
    <property type="match status" value="1"/>
</dbReference>
<dbReference type="RefSeq" id="WP_089011860.1">
    <property type="nucleotide sequence ID" value="NZ_LT607754.1"/>
</dbReference>
<dbReference type="FunFam" id="3.60.40.10:FF:000002">
    <property type="entry name" value="Serine/threonine phosphatase stp"/>
    <property type="match status" value="1"/>
</dbReference>
<evidence type="ECO:0000256" key="10">
    <source>
        <dbReference type="ARBA" id="ARBA00077741"/>
    </source>
</evidence>
<feature type="domain" description="PPM-type phosphatase" evidence="14">
    <location>
        <begin position="6"/>
        <end position="236"/>
    </location>
</feature>
<comment type="catalytic activity">
    <reaction evidence="8">
        <text>O-phospho-L-threonyl-[protein] + H2O = L-threonyl-[protein] + phosphate</text>
        <dbReference type="Rhea" id="RHEA:47004"/>
        <dbReference type="Rhea" id="RHEA-COMP:11060"/>
        <dbReference type="Rhea" id="RHEA-COMP:11605"/>
        <dbReference type="ChEBI" id="CHEBI:15377"/>
        <dbReference type="ChEBI" id="CHEBI:30013"/>
        <dbReference type="ChEBI" id="CHEBI:43474"/>
        <dbReference type="ChEBI" id="CHEBI:61977"/>
        <dbReference type="EC" id="3.1.3.16"/>
    </reaction>
</comment>
<protein>
    <recommendedName>
        <fullName evidence="9">Serine/threonine protein phosphatase PstP</fullName>
        <ecNumber evidence="2">3.1.3.16</ecNumber>
    </recommendedName>
    <alternativeName>
        <fullName evidence="11">Mycobacterial Ser/Thr phosphatase</fullName>
    </alternativeName>
    <alternativeName>
        <fullName evidence="10">PP2C-family Ser/Thr phosphatase</fullName>
    </alternativeName>
</protein>
<evidence type="ECO:0000256" key="3">
    <source>
        <dbReference type="ARBA" id="ARBA00022723"/>
    </source>
</evidence>
<evidence type="ECO:0000256" key="7">
    <source>
        <dbReference type="ARBA" id="ARBA00047761"/>
    </source>
</evidence>
<dbReference type="CDD" id="cd00143">
    <property type="entry name" value="PP2Cc"/>
    <property type="match status" value="1"/>
</dbReference>
<keyword evidence="6" id="KW-0464">Manganese</keyword>
<evidence type="ECO:0000313" key="15">
    <source>
        <dbReference type="EMBL" id="SCG49356.1"/>
    </source>
</evidence>
<accession>A0A1C5HTJ6</accession>
<evidence type="ECO:0000256" key="4">
    <source>
        <dbReference type="ARBA" id="ARBA00022801"/>
    </source>
</evidence>
<dbReference type="GO" id="GO:0046872">
    <property type="term" value="F:metal ion binding"/>
    <property type="evidence" value="ECO:0007669"/>
    <property type="project" value="UniProtKB-KW"/>
</dbReference>
<feature type="compositionally biased region" description="Low complexity" evidence="12">
    <location>
        <begin position="458"/>
        <end position="472"/>
    </location>
</feature>
<dbReference type="Gene3D" id="3.60.40.10">
    <property type="entry name" value="PPM-type phosphatase domain"/>
    <property type="match status" value="1"/>
</dbReference>
<evidence type="ECO:0000256" key="11">
    <source>
        <dbReference type="ARBA" id="ARBA00079123"/>
    </source>
</evidence>
<evidence type="ECO:0000313" key="16">
    <source>
        <dbReference type="Proteomes" id="UP000198221"/>
    </source>
</evidence>
<sequence length="483" mass="50205">MTLTLRYAAHSDRGLIRDGNQDSVYAGPRLLAVADGMGGMAAGDVASNIVIGAMAPLDEDVPGDALVDALRSAVGTANQQLRDTVDANPQLEGMGTTLTATLFSGSKIGMVHIGDSRAYLLRNGEFAQITKDDTYVQMLVDEGRISAEEASSHPQRSLLTRALDGRDIDPEYSVRQVLPGDRYLICSDGLSGVVSADTIGDTMREYTDPQQCVERLVQLALRGGGPDNITVIIADATDQDIVEASPIVGGAAARDRGMATSADVSTPAARASALSAPRPPAPEEPADNRDDEPERRRHRPLRSAAMLLALLVILGGGLFAGWSYTQRQYYVGTTEQGELAVFRGVPGQIAGLDLSSVHSTSGAKLDDLTLAAQEQVKQGIQAKSEPDAQRRLAELTSDDPANPNLKPICPPSPTAAAVSPTPTVSAAAVSPTPTVSASAVAPAVSATGRPPVTPTPAAPTTTPDAVPSDTVPPVDPAGCRSPE</sequence>
<evidence type="ECO:0000256" key="9">
    <source>
        <dbReference type="ARBA" id="ARBA00071184"/>
    </source>
</evidence>
<reference evidence="16" key="1">
    <citation type="submission" date="2016-06" db="EMBL/GenBank/DDBJ databases">
        <authorList>
            <person name="Varghese N."/>
            <person name="Submissions Spin"/>
        </authorList>
    </citation>
    <scope>NUCLEOTIDE SEQUENCE [LARGE SCALE GENOMIC DNA]</scope>
    <source>
        <strain evidence="16">DSM 43819</strain>
    </source>
</reference>
<name>A0A1C5HTJ6_9ACTN</name>
<keyword evidence="16" id="KW-1185">Reference proteome</keyword>
<dbReference type="InterPro" id="IPR015655">
    <property type="entry name" value="PP2C"/>
</dbReference>
<feature type="region of interest" description="Disordered" evidence="12">
    <location>
        <begin position="258"/>
        <end position="297"/>
    </location>
</feature>
<evidence type="ECO:0000256" key="8">
    <source>
        <dbReference type="ARBA" id="ARBA00048336"/>
    </source>
</evidence>
<dbReference type="InterPro" id="IPR001932">
    <property type="entry name" value="PPM-type_phosphatase-like_dom"/>
</dbReference>
<comment type="cofactor">
    <cofactor evidence="1">
        <name>Mn(2+)</name>
        <dbReference type="ChEBI" id="CHEBI:29035"/>
    </cofactor>
</comment>
<feature type="region of interest" description="Disordered" evidence="12">
    <location>
        <begin position="395"/>
        <end position="483"/>
    </location>
</feature>
<dbReference type="PANTHER" id="PTHR47992">
    <property type="entry name" value="PROTEIN PHOSPHATASE"/>
    <property type="match status" value="1"/>
</dbReference>
<dbReference type="Proteomes" id="UP000198221">
    <property type="component" value="Chromosome I"/>
</dbReference>
<dbReference type="PROSITE" id="PS51746">
    <property type="entry name" value="PPM_2"/>
    <property type="match status" value="1"/>
</dbReference>